<organism evidence="3 4">
    <name type="scientific">Kitasatospora atroaurantiaca</name>
    <dbReference type="NCBI Taxonomy" id="285545"/>
    <lineage>
        <taxon>Bacteria</taxon>
        <taxon>Bacillati</taxon>
        <taxon>Actinomycetota</taxon>
        <taxon>Actinomycetes</taxon>
        <taxon>Kitasatosporales</taxon>
        <taxon>Streptomycetaceae</taxon>
        <taxon>Kitasatospora</taxon>
    </lineage>
</organism>
<dbReference type="Proteomes" id="UP000318416">
    <property type="component" value="Unassembled WGS sequence"/>
</dbReference>
<keyword evidence="4" id="KW-1185">Reference proteome</keyword>
<protein>
    <submittedName>
        <fullName evidence="3">Putative membrane protein DUF2079</fullName>
    </submittedName>
</protein>
<keyword evidence="2" id="KW-0472">Membrane</keyword>
<dbReference type="EMBL" id="VIVR01000001">
    <property type="protein sequence ID" value="TWE17074.1"/>
    <property type="molecule type" value="Genomic_DNA"/>
</dbReference>
<evidence type="ECO:0000256" key="1">
    <source>
        <dbReference type="SAM" id="MobiDB-lite"/>
    </source>
</evidence>
<evidence type="ECO:0000256" key="2">
    <source>
        <dbReference type="SAM" id="Phobius"/>
    </source>
</evidence>
<dbReference type="AlphaFoldDB" id="A0A561EN90"/>
<dbReference type="RefSeq" id="WP_145789628.1">
    <property type="nucleotide sequence ID" value="NZ_BAAABR010000089.1"/>
</dbReference>
<gene>
    <name evidence="3" type="ORF">FB465_2078</name>
</gene>
<feature type="compositionally biased region" description="Low complexity" evidence="1">
    <location>
        <begin position="1"/>
        <end position="13"/>
    </location>
</feature>
<reference evidence="3 4" key="1">
    <citation type="submission" date="2019-06" db="EMBL/GenBank/DDBJ databases">
        <title>Sequencing the genomes of 1000 actinobacteria strains.</title>
        <authorList>
            <person name="Klenk H.-P."/>
        </authorList>
    </citation>
    <scope>NUCLEOTIDE SEQUENCE [LARGE SCALE GENOMIC DNA]</scope>
    <source>
        <strain evidence="3 4">DSM 41649</strain>
    </source>
</reference>
<dbReference type="InterPro" id="IPR018650">
    <property type="entry name" value="STSV1_Orf64"/>
</dbReference>
<feature type="region of interest" description="Disordered" evidence="1">
    <location>
        <begin position="1"/>
        <end position="24"/>
    </location>
</feature>
<dbReference type="OrthoDB" id="5240834at2"/>
<keyword evidence="2" id="KW-0812">Transmembrane</keyword>
<feature type="transmembrane region" description="Helical" evidence="2">
    <location>
        <begin position="221"/>
        <end position="243"/>
    </location>
</feature>
<proteinExistence type="predicted"/>
<name>A0A561EN90_9ACTN</name>
<sequence>MTTTPASPALPRPRWARPPGAPAQQLWRPATAPHLALAALFLAAYTLIAVLRYQRFGSPSYDLGIFTEAVKAYAHLRAPIVPIKGEGFNLLGDHFSPILALLAPAFRLFPTPVTLLFAQACLFAWSTGIVSDTAARLLGRNRGLCIGAAYGLSFGLQRAADAEFHEIAFAVPLLAISCRQLLLRRWHRAAWWALPLLLVKEDLGLTVATVGVLLLWQGRRWWTGTILLAAGLAGTAAAVWWLIPHFNPQHHFDYWSKAPHHGWWQAIWQPLSRLEAWKTVAWTTGITGLLALRSPLAVLAAPTLVWRLTSTNEAFWGTGWHYSAPLMPIAFLAAADAADRLGQTSRPWLRQLADRTVTALPAVALACSAGMTYGVGDLARADAWSSGPRAATMRDALHLVPDGVRVESVNSTLASLAARTDTYWVGGSKTRPPDYLLLDLQGWGDGIKDPAAYGAQLHPGATYELLLNRDHVAVLRLQP</sequence>
<keyword evidence="2" id="KW-1133">Transmembrane helix</keyword>
<evidence type="ECO:0000313" key="4">
    <source>
        <dbReference type="Proteomes" id="UP000318416"/>
    </source>
</evidence>
<comment type="caution">
    <text evidence="3">The sequence shown here is derived from an EMBL/GenBank/DDBJ whole genome shotgun (WGS) entry which is preliminary data.</text>
</comment>
<accession>A0A561EN90</accession>
<feature type="transmembrane region" description="Helical" evidence="2">
    <location>
        <begin position="32"/>
        <end position="51"/>
    </location>
</feature>
<dbReference type="Pfam" id="PF09852">
    <property type="entry name" value="DUF2079"/>
    <property type="match status" value="1"/>
</dbReference>
<evidence type="ECO:0000313" key="3">
    <source>
        <dbReference type="EMBL" id="TWE17074.1"/>
    </source>
</evidence>